<dbReference type="GO" id="GO:0016192">
    <property type="term" value="P:vesicle-mediated transport"/>
    <property type="evidence" value="ECO:0007669"/>
    <property type="project" value="InterPro"/>
</dbReference>
<sequence length="104" mass="11997">VNLKREKEEAGKLDKRRAVLRSFYKEVVGTYFTSSVPGTESGPAEFNHQVTDTYTVCSGYKCYAHTFGQYQIFIMYSPQVPTYAMRSVSQKTFQLLIKDRNIHI</sequence>
<dbReference type="InterPro" id="IPR026069">
    <property type="entry name" value="Fuzzy"/>
</dbReference>
<evidence type="ECO:0000313" key="2">
    <source>
        <dbReference type="EMBL" id="CEK51552.1"/>
    </source>
</evidence>
<dbReference type="InterPro" id="IPR043970">
    <property type="entry name" value="FUZ/MON1/HPS1_longin_3"/>
</dbReference>
<dbReference type="AlphaFoldDB" id="A0A0B6Y5I5"/>
<proteinExistence type="predicted"/>
<accession>A0A0B6Y5I5</accession>
<dbReference type="PANTHER" id="PTHR13559:SF1">
    <property type="entry name" value="PROTEIN FUZZY HOMOLOG"/>
    <property type="match status" value="1"/>
</dbReference>
<gene>
    <name evidence="2" type="primary">ORF13707</name>
</gene>
<evidence type="ECO:0000259" key="1">
    <source>
        <dbReference type="Pfam" id="PF19038"/>
    </source>
</evidence>
<protein>
    <recommendedName>
        <fullName evidence="1">FUZ/MON1/HPS1 third Longin domain-containing protein</fullName>
    </recommendedName>
</protein>
<feature type="non-terminal residue" evidence="2">
    <location>
        <position position="1"/>
    </location>
</feature>
<dbReference type="PANTHER" id="PTHR13559">
    <property type="entry name" value="INTRACELLULAR TRAFFIC PROTEIN-RELATED"/>
    <property type="match status" value="1"/>
</dbReference>
<dbReference type="Pfam" id="PF19038">
    <property type="entry name" value="Fuz_longin_3"/>
    <property type="match status" value="1"/>
</dbReference>
<feature type="domain" description="FUZ/MON1/HPS1 third Longin" evidence="1">
    <location>
        <begin position="14"/>
        <end position="98"/>
    </location>
</feature>
<reference evidence="2" key="1">
    <citation type="submission" date="2014-12" db="EMBL/GenBank/DDBJ databases">
        <title>Insight into the proteome of Arion vulgaris.</title>
        <authorList>
            <person name="Aradska J."/>
            <person name="Bulat T."/>
            <person name="Smidak R."/>
            <person name="Sarate P."/>
            <person name="Gangsoo J."/>
            <person name="Sialana F."/>
            <person name="Bilban M."/>
            <person name="Lubec G."/>
        </authorList>
    </citation>
    <scope>NUCLEOTIDE SEQUENCE</scope>
    <source>
        <tissue evidence="2">Skin</tissue>
    </source>
</reference>
<organism evidence="2">
    <name type="scientific">Arion vulgaris</name>
    <dbReference type="NCBI Taxonomy" id="1028688"/>
    <lineage>
        <taxon>Eukaryota</taxon>
        <taxon>Metazoa</taxon>
        <taxon>Spiralia</taxon>
        <taxon>Lophotrochozoa</taxon>
        <taxon>Mollusca</taxon>
        <taxon>Gastropoda</taxon>
        <taxon>Heterobranchia</taxon>
        <taxon>Euthyneura</taxon>
        <taxon>Panpulmonata</taxon>
        <taxon>Eupulmonata</taxon>
        <taxon>Stylommatophora</taxon>
        <taxon>Helicina</taxon>
        <taxon>Arionoidea</taxon>
        <taxon>Arionidae</taxon>
        <taxon>Arion</taxon>
    </lineage>
</organism>
<dbReference type="GO" id="GO:1905515">
    <property type="term" value="P:non-motile cilium assembly"/>
    <property type="evidence" value="ECO:0007669"/>
    <property type="project" value="TreeGrafter"/>
</dbReference>
<dbReference type="EMBL" id="HACG01004687">
    <property type="protein sequence ID" value="CEK51552.1"/>
    <property type="molecule type" value="Transcribed_RNA"/>
</dbReference>
<name>A0A0B6Y5I5_9EUPU</name>